<evidence type="ECO:0000313" key="1">
    <source>
        <dbReference type="EMBL" id="KAH6641031.1"/>
    </source>
</evidence>
<protein>
    <submittedName>
        <fullName evidence="1">Uncharacterized protein</fullName>
    </submittedName>
</protein>
<accession>A0ACB7PKW4</accession>
<gene>
    <name evidence="1" type="ORF">F5144DRAFT_120192</name>
</gene>
<dbReference type="EMBL" id="JAGIZQ010000002">
    <property type="protein sequence ID" value="KAH6641031.1"/>
    <property type="molecule type" value="Genomic_DNA"/>
</dbReference>
<organism evidence="1 2">
    <name type="scientific">Chaetomium tenue</name>
    <dbReference type="NCBI Taxonomy" id="1854479"/>
    <lineage>
        <taxon>Eukaryota</taxon>
        <taxon>Fungi</taxon>
        <taxon>Dikarya</taxon>
        <taxon>Ascomycota</taxon>
        <taxon>Pezizomycotina</taxon>
        <taxon>Sordariomycetes</taxon>
        <taxon>Sordariomycetidae</taxon>
        <taxon>Sordariales</taxon>
        <taxon>Chaetomiaceae</taxon>
        <taxon>Chaetomium</taxon>
    </lineage>
</organism>
<reference evidence="1 2" key="1">
    <citation type="journal article" date="2021" name="Nat. Commun.">
        <title>Genetic determinants of endophytism in the Arabidopsis root mycobiome.</title>
        <authorList>
            <person name="Mesny F."/>
            <person name="Miyauchi S."/>
            <person name="Thiergart T."/>
            <person name="Pickel B."/>
            <person name="Atanasova L."/>
            <person name="Karlsson M."/>
            <person name="Huettel B."/>
            <person name="Barry K.W."/>
            <person name="Haridas S."/>
            <person name="Chen C."/>
            <person name="Bauer D."/>
            <person name="Andreopoulos W."/>
            <person name="Pangilinan J."/>
            <person name="LaButti K."/>
            <person name="Riley R."/>
            <person name="Lipzen A."/>
            <person name="Clum A."/>
            <person name="Drula E."/>
            <person name="Henrissat B."/>
            <person name="Kohler A."/>
            <person name="Grigoriev I.V."/>
            <person name="Martin F.M."/>
            <person name="Hacquard S."/>
        </authorList>
    </citation>
    <scope>NUCLEOTIDE SEQUENCE [LARGE SCALE GENOMIC DNA]</scope>
    <source>
        <strain evidence="1 2">MPI-SDFR-AT-0079</strain>
    </source>
</reference>
<evidence type="ECO:0000313" key="2">
    <source>
        <dbReference type="Proteomes" id="UP000724584"/>
    </source>
</evidence>
<keyword evidence="2" id="KW-1185">Reference proteome</keyword>
<proteinExistence type="predicted"/>
<comment type="caution">
    <text evidence="1">The sequence shown here is derived from an EMBL/GenBank/DDBJ whole genome shotgun (WGS) entry which is preliminary data.</text>
</comment>
<dbReference type="Proteomes" id="UP000724584">
    <property type="component" value="Unassembled WGS sequence"/>
</dbReference>
<name>A0ACB7PKW4_9PEZI</name>
<sequence>MGLQQCSPSPCTAWACGLVWWERFAGRVPHPLSCMWAAEGRSWEERARKCMLKSRSSWCFSLVISPALHLGWVNSRAQNGVVSPARARLEDASLPDTETRVCRSDFALGREEGLWAAFLCRMHACDAPAPREIRAVWNNCLIAHSHIVGTCVLNQQCGANTTWN</sequence>